<evidence type="ECO:0000256" key="10">
    <source>
        <dbReference type="SAM" id="Coils"/>
    </source>
</evidence>
<comment type="function">
    <text evidence="1 9">May be involved in recombinational repair of damaged DNA.</text>
</comment>
<evidence type="ECO:0000313" key="13">
    <source>
        <dbReference type="Proteomes" id="UP001200470"/>
    </source>
</evidence>
<dbReference type="InterPro" id="IPR027417">
    <property type="entry name" value="P-loop_NTPase"/>
</dbReference>
<feature type="coiled-coil region" evidence="10">
    <location>
        <begin position="159"/>
        <end position="220"/>
    </location>
</feature>
<dbReference type="RefSeq" id="WP_094390038.1">
    <property type="nucleotide sequence ID" value="NZ_JADYTN010000021.1"/>
</dbReference>
<keyword evidence="10" id="KW-0175">Coiled coil</keyword>
<keyword evidence="7 9" id="KW-0234">DNA repair</keyword>
<evidence type="ECO:0000256" key="7">
    <source>
        <dbReference type="ARBA" id="ARBA00023204"/>
    </source>
</evidence>
<keyword evidence="4" id="KW-0547">Nucleotide-binding</keyword>
<dbReference type="InterPro" id="IPR004604">
    <property type="entry name" value="DNA_recomb/repair_RecN"/>
</dbReference>
<evidence type="ECO:0000256" key="4">
    <source>
        <dbReference type="ARBA" id="ARBA00022741"/>
    </source>
</evidence>
<accession>A0ABS9CH64</accession>
<dbReference type="Proteomes" id="UP001200470">
    <property type="component" value="Unassembled WGS sequence"/>
</dbReference>
<evidence type="ECO:0000256" key="2">
    <source>
        <dbReference type="ARBA" id="ARBA00009441"/>
    </source>
</evidence>
<dbReference type="CDD" id="cd03241">
    <property type="entry name" value="ABC_RecN"/>
    <property type="match status" value="2"/>
</dbReference>
<gene>
    <name evidence="12" type="primary">recN</name>
    <name evidence="12" type="ORF">I6E12_09425</name>
</gene>
<dbReference type="PIRSF" id="PIRSF003128">
    <property type="entry name" value="RecN"/>
    <property type="match status" value="1"/>
</dbReference>
<dbReference type="PANTHER" id="PTHR11059">
    <property type="entry name" value="DNA REPAIR PROTEIN RECN"/>
    <property type="match status" value="1"/>
</dbReference>
<dbReference type="NCBIfam" id="NF008121">
    <property type="entry name" value="PRK10869.1"/>
    <property type="match status" value="1"/>
</dbReference>
<organism evidence="12 13">
    <name type="scientific">Xylanibacter brevis</name>
    <dbReference type="NCBI Taxonomy" id="83231"/>
    <lineage>
        <taxon>Bacteria</taxon>
        <taxon>Pseudomonadati</taxon>
        <taxon>Bacteroidota</taxon>
        <taxon>Bacteroidia</taxon>
        <taxon>Bacteroidales</taxon>
        <taxon>Prevotellaceae</taxon>
        <taxon>Xylanibacter</taxon>
    </lineage>
</organism>
<evidence type="ECO:0000256" key="6">
    <source>
        <dbReference type="ARBA" id="ARBA00022840"/>
    </source>
</evidence>
<sequence length="553" mass="62728">MLKRLYIKNFTLIDLLDMEFETGFSVITGETGAGKSIILGAIGLLLGQRADTKSIKQGTDRCVIEAHFNLEKYKMKEFFERNDIDYDAQDCIVRRELTAAGKSRAFINDTPVSLSLLKELGEQLVDVHSQHQNLLLGKQDFQMEVVDILAENQTLLGDYAAQYERLQKKQHELHELEEQIRQNRQNQDFIQFQYNELQDAQLQEGELEELEQQRDMMAHSEDIKTSLFTANNCLTAEEYGTEPQLRKALSALNSICNILPEATAWTERIQACYIEVKDLAQDMEYQLSNVEFDPAEQEQIEKRLDTLYSLQNKHHVDTVAELIELRNKYAAQLQDMENGDEALDTLRNEIKQLHDNCEKLASKLSQKRQKASTIIEKQMHERLTALGMPKLQFKISINTTTLRRDGHDEVAFLFSANTSSPLQPIAHVASGGEIARIMLSLKAMISGAVKLPTIIFDEIDTGVSGKIAERMAEIMQEMGDKDRQVISITHLPQIAALGTVHYKVSKQESTQGTISKMQRLNEEERVNEIAQMLSGSDVSEAAIANARQLLKHS</sequence>
<evidence type="ECO:0000256" key="5">
    <source>
        <dbReference type="ARBA" id="ARBA00022763"/>
    </source>
</evidence>
<dbReference type="Pfam" id="PF02463">
    <property type="entry name" value="SMC_N"/>
    <property type="match status" value="1"/>
</dbReference>
<comment type="caution">
    <text evidence="12">The sequence shown here is derived from an EMBL/GenBank/DDBJ whole genome shotgun (WGS) entry which is preliminary data.</text>
</comment>
<keyword evidence="6" id="KW-0067">ATP-binding</keyword>
<evidence type="ECO:0000256" key="1">
    <source>
        <dbReference type="ARBA" id="ARBA00003618"/>
    </source>
</evidence>
<dbReference type="PANTHER" id="PTHR11059:SF0">
    <property type="entry name" value="DNA REPAIR PROTEIN RECN"/>
    <property type="match status" value="1"/>
</dbReference>
<feature type="coiled-coil region" evidence="10">
    <location>
        <begin position="336"/>
        <end position="370"/>
    </location>
</feature>
<reference evidence="12 13" key="1">
    <citation type="submission" date="2020-12" db="EMBL/GenBank/DDBJ databases">
        <title>Whole genome sequences of gut porcine anaerobes.</title>
        <authorList>
            <person name="Kubasova T."/>
            <person name="Jahodarova E."/>
            <person name="Rychlik I."/>
        </authorList>
    </citation>
    <scope>NUCLEOTIDE SEQUENCE [LARGE SCALE GENOMIC DNA]</scope>
    <source>
        <strain evidence="12 13">An925</strain>
    </source>
</reference>
<keyword evidence="5 9" id="KW-0227">DNA damage</keyword>
<dbReference type="InterPro" id="IPR003395">
    <property type="entry name" value="RecF/RecN/SMC_N"/>
</dbReference>
<evidence type="ECO:0000313" key="12">
    <source>
        <dbReference type="EMBL" id="MCF2564331.1"/>
    </source>
</evidence>
<evidence type="ECO:0000256" key="8">
    <source>
        <dbReference type="ARBA" id="ARBA00033408"/>
    </source>
</evidence>
<protein>
    <recommendedName>
        <fullName evidence="3 9">DNA repair protein RecN</fullName>
    </recommendedName>
    <alternativeName>
        <fullName evidence="8 9">Recombination protein N</fullName>
    </alternativeName>
</protein>
<name>A0ABS9CH64_9BACT</name>
<dbReference type="NCBIfam" id="TIGR00634">
    <property type="entry name" value="recN"/>
    <property type="match status" value="1"/>
</dbReference>
<keyword evidence="13" id="KW-1185">Reference proteome</keyword>
<dbReference type="SUPFAM" id="SSF52540">
    <property type="entry name" value="P-loop containing nucleoside triphosphate hydrolases"/>
    <property type="match status" value="2"/>
</dbReference>
<dbReference type="EMBL" id="JADYTN010000021">
    <property type="protein sequence ID" value="MCF2564331.1"/>
    <property type="molecule type" value="Genomic_DNA"/>
</dbReference>
<dbReference type="Gene3D" id="3.40.50.300">
    <property type="entry name" value="P-loop containing nucleotide triphosphate hydrolases"/>
    <property type="match status" value="2"/>
</dbReference>
<proteinExistence type="inferred from homology"/>
<comment type="similarity">
    <text evidence="2 9">Belongs to the RecN family.</text>
</comment>
<evidence type="ECO:0000256" key="3">
    <source>
        <dbReference type="ARBA" id="ARBA00021315"/>
    </source>
</evidence>
<evidence type="ECO:0000259" key="11">
    <source>
        <dbReference type="Pfam" id="PF02463"/>
    </source>
</evidence>
<evidence type="ECO:0000256" key="9">
    <source>
        <dbReference type="PIRNR" id="PIRNR003128"/>
    </source>
</evidence>
<feature type="domain" description="RecF/RecN/SMC N-terminal" evidence="11">
    <location>
        <begin position="1"/>
        <end position="509"/>
    </location>
</feature>